<dbReference type="Pfam" id="PF21006">
    <property type="entry name" value="NHase_beta_N"/>
    <property type="match status" value="1"/>
</dbReference>
<gene>
    <name evidence="2" type="ORF">ABS772_07455</name>
</gene>
<reference evidence="2 3" key="1">
    <citation type="submission" date="2024-06" db="EMBL/GenBank/DDBJ databases">
        <authorList>
            <person name="Campbell A.G."/>
        </authorList>
    </citation>
    <scope>NUCLEOTIDE SEQUENCE [LARGE SCALE GENOMIC DNA]</scope>
    <source>
        <strain evidence="2 3">EM12</strain>
    </source>
</reference>
<protein>
    <submittedName>
        <fullName evidence="2">Nitrile hydratase accessory protein</fullName>
    </submittedName>
</protein>
<dbReference type="InterPro" id="IPR008990">
    <property type="entry name" value="Elect_transpt_acc-like_dom_sf"/>
</dbReference>
<comment type="caution">
    <text evidence="2">The sequence shown here is derived from an EMBL/GenBank/DDBJ whole genome shotgun (WGS) entry which is preliminary data.</text>
</comment>
<dbReference type="NCBIfam" id="TIGR03889">
    <property type="entry name" value="nitrile_acc"/>
    <property type="match status" value="1"/>
</dbReference>
<sequence length="113" mass="12616">MQTSFEHFAVASMMGQPDTPPRANGSLCFHQPWERQAFGLAVALARDGHFEWEDFRQALIAEIAAWEACHSRDDPGWDYYECWLNALEAVTRANVLPHIPAAGSMLALVDSTP</sequence>
<dbReference type="EMBL" id="JBELQE010000048">
    <property type="protein sequence ID" value="MER2249748.1"/>
    <property type="molecule type" value="Genomic_DNA"/>
</dbReference>
<dbReference type="InterPro" id="IPR042262">
    <property type="entry name" value="CN_hydtase_beta_C"/>
</dbReference>
<dbReference type="RefSeq" id="WP_350393397.1">
    <property type="nucleotide sequence ID" value="NZ_JBELQE010000048.1"/>
</dbReference>
<dbReference type="SUPFAM" id="SSF50090">
    <property type="entry name" value="Electron transport accessory proteins"/>
    <property type="match status" value="1"/>
</dbReference>
<evidence type="ECO:0000259" key="1">
    <source>
        <dbReference type="Pfam" id="PF21006"/>
    </source>
</evidence>
<evidence type="ECO:0000313" key="3">
    <source>
        <dbReference type="Proteomes" id="UP001480955"/>
    </source>
</evidence>
<dbReference type="InterPro" id="IPR023808">
    <property type="entry name" value="Nitrile_Hydratase_acc_put"/>
</dbReference>
<organism evidence="2 3">
    <name type="scientific">Methylorubrum podarium</name>
    <dbReference type="NCBI Taxonomy" id="200476"/>
    <lineage>
        <taxon>Bacteria</taxon>
        <taxon>Pseudomonadati</taxon>
        <taxon>Pseudomonadota</taxon>
        <taxon>Alphaproteobacteria</taxon>
        <taxon>Hyphomicrobiales</taxon>
        <taxon>Methylobacteriaceae</taxon>
        <taxon>Methylorubrum</taxon>
    </lineage>
</organism>
<dbReference type="InterPro" id="IPR049054">
    <property type="entry name" value="CN_hydtase_beta-like_N"/>
</dbReference>
<feature type="domain" description="Nitrile hydratase beta subunit-like N-terminal" evidence="1">
    <location>
        <begin position="26"/>
        <end position="91"/>
    </location>
</feature>
<proteinExistence type="predicted"/>
<name>A0ABV1QK27_9HYPH</name>
<evidence type="ECO:0000313" key="2">
    <source>
        <dbReference type="EMBL" id="MER2249748.1"/>
    </source>
</evidence>
<accession>A0ABV1QK27</accession>
<keyword evidence="3" id="KW-1185">Reference proteome</keyword>
<dbReference type="Gene3D" id="1.10.472.20">
    <property type="entry name" value="Nitrile hydratase, beta subunit"/>
    <property type="match status" value="1"/>
</dbReference>
<dbReference type="Proteomes" id="UP001480955">
    <property type="component" value="Unassembled WGS sequence"/>
</dbReference>